<dbReference type="InterPro" id="IPR023753">
    <property type="entry name" value="FAD/NAD-binding_dom"/>
</dbReference>
<accession>A0A368SXK8</accession>
<feature type="domain" description="FAD/NAD(P)-binding" evidence="4">
    <location>
        <begin position="8"/>
        <end position="221"/>
    </location>
</feature>
<evidence type="ECO:0000313" key="5">
    <source>
        <dbReference type="EMBL" id="RCV47498.1"/>
    </source>
</evidence>
<dbReference type="PANTHER" id="PTHR48105">
    <property type="entry name" value="THIOREDOXIN REDUCTASE 1-RELATED-RELATED"/>
    <property type="match status" value="1"/>
</dbReference>
<evidence type="ECO:0000256" key="3">
    <source>
        <dbReference type="ARBA" id="ARBA00048132"/>
    </source>
</evidence>
<dbReference type="Pfam" id="PF07992">
    <property type="entry name" value="Pyr_redox_2"/>
    <property type="match status" value="1"/>
</dbReference>
<keyword evidence="6" id="KW-1185">Reference proteome</keyword>
<comment type="catalytic activity">
    <reaction evidence="3">
        <text>[thioredoxin]-dithiol + NADP(+) = [thioredoxin]-disulfide + NADPH + H(+)</text>
        <dbReference type="Rhea" id="RHEA:20345"/>
        <dbReference type="Rhea" id="RHEA-COMP:10698"/>
        <dbReference type="Rhea" id="RHEA-COMP:10700"/>
        <dbReference type="ChEBI" id="CHEBI:15378"/>
        <dbReference type="ChEBI" id="CHEBI:29950"/>
        <dbReference type="ChEBI" id="CHEBI:50058"/>
        <dbReference type="ChEBI" id="CHEBI:57783"/>
        <dbReference type="ChEBI" id="CHEBI:58349"/>
        <dbReference type="EC" id="1.8.1.9"/>
    </reaction>
</comment>
<keyword evidence="2" id="KW-0560">Oxidoreductase</keyword>
<feature type="non-terminal residue" evidence="5">
    <location>
        <position position="1"/>
    </location>
</feature>
<dbReference type="OrthoDB" id="9786503at2"/>
<dbReference type="InterPro" id="IPR036188">
    <property type="entry name" value="FAD/NAD-bd_sf"/>
</dbReference>
<organism evidence="5 6">
    <name type="scientific">Marinitenerispora sediminis</name>
    <dbReference type="NCBI Taxonomy" id="1931232"/>
    <lineage>
        <taxon>Bacteria</taxon>
        <taxon>Bacillati</taxon>
        <taxon>Actinomycetota</taxon>
        <taxon>Actinomycetes</taxon>
        <taxon>Streptosporangiales</taxon>
        <taxon>Nocardiopsidaceae</taxon>
        <taxon>Marinitenerispora</taxon>
    </lineage>
</organism>
<dbReference type="Gene3D" id="3.50.50.60">
    <property type="entry name" value="FAD/NAD(P)-binding domain"/>
    <property type="match status" value="2"/>
</dbReference>
<comment type="caution">
    <text evidence="5">The sequence shown here is derived from an EMBL/GenBank/DDBJ whole genome shotgun (WGS) entry which is preliminary data.</text>
</comment>
<dbReference type="AlphaFoldDB" id="A0A368SXK8"/>
<dbReference type="GO" id="GO:0004791">
    <property type="term" value="F:thioredoxin-disulfide reductase (NADPH) activity"/>
    <property type="evidence" value="ECO:0007669"/>
    <property type="project" value="UniProtKB-EC"/>
</dbReference>
<gene>
    <name evidence="5" type="ORF">DEF24_27070</name>
</gene>
<evidence type="ECO:0000256" key="1">
    <source>
        <dbReference type="ARBA" id="ARBA00022630"/>
    </source>
</evidence>
<dbReference type="EMBL" id="QEIN01000499">
    <property type="protein sequence ID" value="RCV47498.1"/>
    <property type="molecule type" value="Genomic_DNA"/>
</dbReference>
<dbReference type="PRINTS" id="PR00368">
    <property type="entry name" value="FADPNR"/>
</dbReference>
<evidence type="ECO:0000259" key="4">
    <source>
        <dbReference type="Pfam" id="PF07992"/>
    </source>
</evidence>
<name>A0A368SXK8_9ACTN</name>
<reference evidence="5 6" key="1">
    <citation type="submission" date="2018-04" db="EMBL/GenBank/DDBJ databases">
        <title>Novel actinobacteria from marine sediment.</title>
        <authorList>
            <person name="Ng Z.Y."/>
            <person name="Tan G.Y.A."/>
        </authorList>
    </citation>
    <scope>NUCLEOTIDE SEQUENCE [LARGE SCALE GENOMIC DNA]</scope>
    <source>
        <strain evidence="5 6">TPS81</strain>
    </source>
</reference>
<evidence type="ECO:0000313" key="6">
    <source>
        <dbReference type="Proteomes" id="UP000253318"/>
    </source>
</evidence>
<sequence length="222" mass="22857">GGEFAEGTVVSVQRAGEEFRVVLADGREVRAARLLVATGLADELPPVPGLAALWGTDVLHCPYCHGWEVRDQAIGVLGTGPLAVHQALLWRQWSEHVTLFLHTGPEPAEEEYEQLAARGVAVVDGEVAALETEGGRLSGVRLAGGTVLACQALAVAPGLAPRAGFLAPLGLRPVALERDGAVIGRHIAADATGRTAVPGVWVAGNVASPVEQVIGSAAAAVR</sequence>
<dbReference type="SUPFAM" id="SSF51905">
    <property type="entry name" value="FAD/NAD(P)-binding domain"/>
    <property type="match status" value="1"/>
</dbReference>
<dbReference type="RefSeq" id="WP_147280580.1">
    <property type="nucleotide sequence ID" value="NZ_QEIN01000499.1"/>
</dbReference>
<keyword evidence="1" id="KW-0285">Flavoprotein</keyword>
<proteinExistence type="predicted"/>
<protein>
    <submittedName>
        <fullName evidence="5">Thioredoxin reductase</fullName>
    </submittedName>
</protein>
<evidence type="ECO:0000256" key="2">
    <source>
        <dbReference type="ARBA" id="ARBA00023002"/>
    </source>
</evidence>
<dbReference type="Proteomes" id="UP000253318">
    <property type="component" value="Unassembled WGS sequence"/>
</dbReference>
<feature type="non-terminal residue" evidence="5">
    <location>
        <position position="222"/>
    </location>
</feature>
<dbReference type="InterPro" id="IPR050097">
    <property type="entry name" value="Ferredoxin-NADP_redctase_2"/>
</dbReference>